<dbReference type="InterPro" id="IPR011042">
    <property type="entry name" value="6-blade_b-propeller_TolB-like"/>
</dbReference>
<dbReference type="SMART" id="SM00915">
    <property type="entry name" value="Jacalin"/>
    <property type="match status" value="1"/>
</dbReference>
<protein>
    <recommendedName>
        <fullName evidence="5">Jacalin-type lectin domain-containing protein</fullName>
    </recommendedName>
</protein>
<name>A0A814UQE3_ADIRI</name>
<dbReference type="Proteomes" id="UP000663828">
    <property type="component" value="Unassembled WGS sequence"/>
</dbReference>
<evidence type="ECO:0000313" key="6">
    <source>
        <dbReference type="EMBL" id="CAF1180507.1"/>
    </source>
</evidence>
<dbReference type="PROSITE" id="PS51125">
    <property type="entry name" value="NHL"/>
    <property type="match status" value="2"/>
</dbReference>
<dbReference type="InterPro" id="IPR001229">
    <property type="entry name" value="Jacalin-like_lectin_dom"/>
</dbReference>
<accession>A0A814UQE3</accession>
<dbReference type="InterPro" id="IPR001258">
    <property type="entry name" value="NHL_repeat"/>
</dbReference>
<dbReference type="CDD" id="cd05819">
    <property type="entry name" value="NHL"/>
    <property type="match status" value="1"/>
</dbReference>
<dbReference type="AlphaFoldDB" id="A0A814UQE3"/>
<evidence type="ECO:0000313" key="7">
    <source>
        <dbReference type="Proteomes" id="UP000663828"/>
    </source>
</evidence>
<dbReference type="EMBL" id="CAJNOR010001666">
    <property type="protein sequence ID" value="CAF1180507.1"/>
    <property type="molecule type" value="Genomic_DNA"/>
</dbReference>
<feature type="repeat" description="NHL" evidence="4">
    <location>
        <begin position="288"/>
        <end position="326"/>
    </location>
</feature>
<dbReference type="PANTHER" id="PTHR33589:SF3">
    <property type="entry name" value="ZYMOGEN GRANULE MEMBRANE PROTEIN 16-LIKE"/>
    <property type="match status" value="1"/>
</dbReference>
<dbReference type="Gene3D" id="2.120.10.30">
    <property type="entry name" value="TolB, C-terminal domain"/>
    <property type="match status" value="2"/>
</dbReference>
<dbReference type="Pfam" id="PF01419">
    <property type="entry name" value="Jacalin"/>
    <property type="match status" value="1"/>
</dbReference>
<dbReference type="SUPFAM" id="SSF101898">
    <property type="entry name" value="NHL repeat"/>
    <property type="match status" value="1"/>
</dbReference>
<dbReference type="GO" id="GO:0030246">
    <property type="term" value="F:carbohydrate binding"/>
    <property type="evidence" value="ECO:0007669"/>
    <property type="project" value="UniProtKB-KW"/>
</dbReference>
<gene>
    <name evidence="6" type="ORF">XAT740_LOCUS22549</name>
</gene>
<evidence type="ECO:0000256" key="4">
    <source>
        <dbReference type="PROSITE-ProRule" id="PRU00504"/>
    </source>
</evidence>
<dbReference type="InterPro" id="IPR052321">
    <property type="entry name" value="PolyBind_ProtTraffic"/>
</dbReference>
<dbReference type="InterPro" id="IPR036404">
    <property type="entry name" value="Jacalin-like_lectin_dom_sf"/>
</dbReference>
<keyword evidence="1" id="KW-0732">Signal</keyword>
<dbReference type="PROSITE" id="PS51752">
    <property type="entry name" value="JACALIN_LECTIN"/>
    <property type="match status" value="1"/>
</dbReference>
<sequence>MGKIFLNDLKSENVIRVKESTGTVSEADSRIRSSFYNQPMFASNASWNANGTTIANSTLIGSHPFDIFIDKNNIIYVPKQDSKQIILLFGRNLTSTRNVSANLSNSSTIFVKTSDDIYVDTYYSIGGISRITSNSTISISRMNLCHQCSDIFISRNDLLYCSFTENHQVLASSLITTLDPLLIVAGTGSAGSTSTTLRNPLGIFVDNTNDDLYVADCRNNRIQLFKSERLTATTVAGSGSINVTIDLNYPSGIALDSSSYLFIVDSGNNRIIGEGLNGFRCIVGCTNSSGSASNQLNNPWSLSFDSYGNLFVSDQANNRIQKFNFIPSCYDRIKNQDETDIDCGGSNCSKCPLNKTCLLNSDCYINECNTTSYTCQATSGTARGGHGSNSFSDLDVVGLYGRTFPISIILRCGSYIDAIQVTYETSNQTQGSVVTQAPRRGGTNTGPHQFDLLPGERIVKVDGRSGNYVTGLQFTTSTGNVSAYCGGSSDTAFTEQYPGYVLSYITGSYGNWLDQIQFHWIPA</sequence>
<keyword evidence="3" id="KW-0677">Repeat</keyword>
<dbReference type="Gene3D" id="2.100.10.30">
    <property type="entry name" value="Jacalin-like lectin domain"/>
    <property type="match status" value="1"/>
</dbReference>
<evidence type="ECO:0000256" key="2">
    <source>
        <dbReference type="ARBA" id="ARBA00022734"/>
    </source>
</evidence>
<dbReference type="PANTHER" id="PTHR33589">
    <property type="entry name" value="OS11G0524900 PROTEIN"/>
    <property type="match status" value="1"/>
</dbReference>
<keyword evidence="2" id="KW-0430">Lectin</keyword>
<feature type="repeat" description="NHL" evidence="4">
    <location>
        <begin position="188"/>
        <end position="228"/>
    </location>
</feature>
<evidence type="ECO:0000256" key="3">
    <source>
        <dbReference type="ARBA" id="ARBA00022737"/>
    </source>
</evidence>
<keyword evidence="7" id="KW-1185">Reference proteome</keyword>
<proteinExistence type="predicted"/>
<feature type="domain" description="Jacalin-type lectin" evidence="5">
    <location>
        <begin position="377"/>
        <end position="522"/>
    </location>
</feature>
<evidence type="ECO:0000256" key="1">
    <source>
        <dbReference type="ARBA" id="ARBA00022729"/>
    </source>
</evidence>
<dbReference type="Pfam" id="PF01436">
    <property type="entry name" value="NHL"/>
    <property type="match status" value="1"/>
</dbReference>
<dbReference type="Gene3D" id="2.40.10.500">
    <property type="match status" value="1"/>
</dbReference>
<dbReference type="SUPFAM" id="SSF51101">
    <property type="entry name" value="Mannose-binding lectins"/>
    <property type="match status" value="1"/>
</dbReference>
<reference evidence="6" key="1">
    <citation type="submission" date="2021-02" db="EMBL/GenBank/DDBJ databases">
        <authorList>
            <person name="Nowell W R."/>
        </authorList>
    </citation>
    <scope>NUCLEOTIDE SEQUENCE</scope>
</reference>
<evidence type="ECO:0000259" key="5">
    <source>
        <dbReference type="PROSITE" id="PS51752"/>
    </source>
</evidence>
<organism evidence="6 7">
    <name type="scientific">Adineta ricciae</name>
    <name type="common">Rotifer</name>
    <dbReference type="NCBI Taxonomy" id="249248"/>
    <lineage>
        <taxon>Eukaryota</taxon>
        <taxon>Metazoa</taxon>
        <taxon>Spiralia</taxon>
        <taxon>Gnathifera</taxon>
        <taxon>Rotifera</taxon>
        <taxon>Eurotatoria</taxon>
        <taxon>Bdelloidea</taxon>
        <taxon>Adinetida</taxon>
        <taxon>Adinetidae</taxon>
        <taxon>Adineta</taxon>
    </lineage>
</organism>
<comment type="caution">
    <text evidence="6">The sequence shown here is derived from an EMBL/GenBank/DDBJ whole genome shotgun (WGS) entry which is preliminary data.</text>
</comment>